<protein>
    <submittedName>
        <fullName evidence="2">Pericentrin</fullName>
    </submittedName>
</protein>
<feature type="compositionally biased region" description="Basic and acidic residues" evidence="1">
    <location>
        <begin position="20"/>
        <end position="36"/>
    </location>
</feature>
<evidence type="ECO:0000313" key="2">
    <source>
        <dbReference type="EMBL" id="JAG06173.1"/>
    </source>
</evidence>
<organism evidence="2">
    <name type="scientific">Lygus hesperus</name>
    <name type="common">Western plant bug</name>
    <dbReference type="NCBI Taxonomy" id="30085"/>
    <lineage>
        <taxon>Eukaryota</taxon>
        <taxon>Metazoa</taxon>
        <taxon>Ecdysozoa</taxon>
        <taxon>Arthropoda</taxon>
        <taxon>Hexapoda</taxon>
        <taxon>Insecta</taxon>
        <taxon>Pterygota</taxon>
        <taxon>Neoptera</taxon>
        <taxon>Paraneoptera</taxon>
        <taxon>Hemiptera</taxon>
        <taxon>Heteroptera</taxon>
        <taxon>Panheteroptera</taxon>
        <taxon>Cimicomorpha</taxon>
        <taxon>Miridae</taxon>
        <taxon>Mirini</taxon>
        <taxon>Lygus</taxon>
    </lineage>
</organism>
<feature type="compositionally biased region" description="Low complexity" evidence="1">
    <location>
        <begin position="103"/>
        <end position="116"/>
    </location>
</feature>
<feature type="region of interest" description="Disordered" evidence="1">
    <location>
        <begin position="20"/>
        <end position="42"/>
    </location>
</feature>
<dbReference type="AlphaFoldDB" id="A0A0A9WI46"/>
<reference evidence="2" key="2">
    <citation type="submission" date="2014-07" db="EMBL/GenBank/DDBJ databases">
        <authorList>
            <person name="Hull J."/>
        </authorList>
    </citation>
    <scope>NUCLEOTIDE SEQUENCE</scope>
</reference>
<reference evidence="2" key="1">
    <citation type="journal article" date="2014" name="PLoS ONE">
        <title>Transcriptome-Based Identification of ABC Transporters in the Western Tarnished Plant Bug Lygus hesperus.</title>
        <authorList>
            <person name="Hull J.J."/>
            <person name="Chaney K."/>
            <person name="Geib S.M."/>
            <person name="Fabrick J.A."/>
            <person name="Brent C.S."/>
            <person name="Walsh D."/>
            <person name="Lavine L.C."/>
        </authorList>
    </citation>
    <scope>NUCLEOTIDE SEQUENCE</scope>
</reference>
<feature type="non-terminal residue" evidence="2">
    <location>
        <position position="1"/>
    </location>
</feature>
<feature type="region of interest" description="Disordered" evidence="1">
    <location>
        <begin position="67"/>
        <end position="122"/>
    </location>
</feature>
<accession>A0A0A9WI46</accession>
<name>A0A0A9WI46_LYGHE</name>
<dbReference type="EMBL" id="GBHO01037431">
    <property type="protein sequence ID" value="JAG06173.1"/>
    <property type="molecule type" value="Transcribed_RNA"/>
</dbReference>
<proteinExistence type="predicted"/>
<gene>
    <name evidence="2" type="primary">Pcnt</name>
    <name evidence="2" type="ORF">CM83_103158</name>
</gene>
<sequence>EQIRKNTSFIGKDVAKMDTESLQAREAKERVKDSKRQQLHRQQQLPQLIQRLQQIHDPIVTLRAELNLPSPKVHGTMDPGDGDGATNGNGDEDGADASTVARTTLLLQSTQNNQNQKHSYER</sequence>
<evidence type="ECO:0000256" key="1">
    <source>
        <dbReference type="SAM" id="MobiDB-lite"/>
    </source>
</evidence>